<evidence type="ECO:0000256" key="4">
    <source>
        <dbReference type="ARBA" id="ARBA00023136"/>
    </source>
</evidence>
<dbReference type="PANTHER" id="PTHR47737:SF1">
    <property type="entry name" value="GLYCINE BETAINE_PROLINE BETAINE TRANSPORT SYSTEM PERMEASE PROTEIN PROW"/>
    <property type="match status" value="1"/>
</dbReference>
<dbReference type="RefSeq" id="WP_338035317.1">
    <property type="nucleotide sequence ID" value="NZ_JAFBDQ010000004.1"/>
</dbReference>
<keyword evidence="9" id="KW-1185">Reference proteome</keyword>
<keyword evidence="6" id="KW-0732">Signal</keyword>
<feature type="coiled-coil region" evidence="5">
    <location>
        <begin position="258"/>
        <end position="298"/>
    </location>
</feature>
<dbReference type="InterPro" id="IPR007210">
    <property type="entry name" value="ABC_Gly_betaine_transp_sub-bd"/>
</dbReference>
<dbReference type="Proteomes" id="UP000774000">
    <property type="component" value="Unassembled WGS sequence"/>
</dbReference>
<gene>
    <name evidence="8" type="ORF">JOC47_000906</name>
</gene>
<keyword evidence="5" id="KW-0175">Coiled coil</keyword>
<dbReference type="CDD" id="cd13639">
    <property type="entry name" value="PBP2_OpuAC_like"/>
    <property type="match status" value="1"/>
</dbReference>
<organism evidence="8 9">
    <name type="scientific">Halanaerobacter jeridensis</name>
    <dbReference type="NCBI Taxonomy" id="706427"/>
    <lineage>
        <taxon>Bacteria</taxon>
        <taxon>Bacillati</taxon>
        <taxon>Bacillota</taxon>
        <taxon>Clostridia</taxon>
        <taxon>Halanaerobiales</taxon>
        <taxon>Halobacteroidaceae</taxon>
        <taxon>Halanaerobacter</taxon>
    </lineage>
</organism>
<dbReference type="AlphaFoldDB" id="A0A939BMC4"/>
<feature type="chain" id="PRO_5037346192" evidence="6">
    <location>
        <begin position="30"/>
        <end position="307"/>
    </location>
</feature>
<evidence type="ECO:0000313" key="8">
    <source>
        <dbReference type="EMBL" id="MBM7556070.1"/>
    </source>
</evidence>
<evidence type="ECO:0000256" key="2">
    <source>
        <dbReference type="ARBA" id="ARBA00022448"/>
    </source>
</evidence>
<dbReference type="GO" id="GO:0031460">
    <property type="term" value="P:glycine betaine transport"/>
    <property type="evidence" value="ECO:0007669"/>
    <property type="project" value="TreeGrafter"/>
</dbReference>
<reference evidence="8" key="1">
    <citation type="submission" date="2021-01" db="EMBL/GenBank/DDBJ databases">
        <title>Genomic Encyclopedia of Type Strains, Phase IV (KMG-IV): sequencing the most valuable type-strain genomes for metagenomic binning, comparative biology and taxonomic classification.</title>
        <authorList>
            <person name="Goeker M."/>
        </authorList>
    </citation>
    <scope>NUCLEOTIDE SEQUENCE</scope>
    <source>
        <strain evidence="8">DSM 23230</strain>
    </source>
</reference>
<evidence type="ECO:0000256" key="3">
    <source>
        <dbReference type="ARBA" id="ARBA00022475"/>
    </source>
</evidence>
<feature type="domain" description="ABC-type glycine betaine transport system substrate-binding" evidence="7">
    <location>
        <begin position="46"/>
        <end position="290"/>
    </location>
</feature>
<dbReference type="GO" id="GO:0015226">
    <property type="term" value="F:carnitine transmembrane transporter activity"/>
    <property type="evidence" value="ECO:0007669"/>
    <property type="project" value="TreeGrafter"/>
</dbReference>
<dbReference type="GO" id="GO:0015871">
    <property type="term" value="P:choline transport"/>
    <property type="evidence" value="ECO:0007669"/>
    <property type="project" value="TreeGrafter"/>
</dbReference>
<accession>A0A939BMC4</accession>
<evidence type="ECO:0000256" key="5">
    <source>
        <dbReference type="SAM" id="Coils"/>
    </source>
</evidence>
<dbReference type="PROSITE" id="PS51257">
    <property type="entry name" value="PROKAR_LIPOPROTEIN"/>
    <property type="match status" value="1"/>
</dbReference>
<evidence type="ECO:0000313" key="9">
    <source>
        <dbReference type="Proteomes" id="UP000774000"/>
    </source>
</evidence>
<dbReference type="Gene3D" id="3.40.190.100">
    <property type="entry name" value="Glycine betaine-binding periplasmic protein, domain 2"/>
    <property type="match status" value="1"/>
</dbReference>
<dbReference type="SUPFAM" id="SSF53850">
    <property type="entry name" value="Periplasmic binding protein-like II"/>
    <property type="match status" value="1"/>
</dbReference>
<dbReference type="EMBL" id="JAFBDQ010000004">
    <property type="protein sequence ID" value="MBM7556070.1"/>
    <property type="molecule type" value="Genomic_DNA"/>
</dbReference>
<evidence type="ECO:0000259" key="7">
    <source>
        <dbReference type="Pfam" id="PF04069"/>
    </source>
</evidence>
<dbReference type="PANTHER" id="PTHR47737">
    <property type="entry name" value="GLYCINE BETAINE/PROLINE BETAINE TRANSPORT SYSTEM PERMEASE PROTEIN PROW"/>
    <property type="match status" value="1"/>
</dbReference>
<keyword evidence="2" id="KW-0813">Transport</keyword>
<name>A0A939BMC4_9FIRM</name>
<dbReference type="Pfam" id="PF04069">
    <property type="entry name" value="OpuAC"/>
    <property type="match status" value="1"/>
</dbReference>
<comment type="subcellular location">
    <subcellularLocation>
        <location evidence="1">Cell membrane</location>
    </subcellularLocation>
</comment>
<keyword evidence="4" id="KW-0472">Membrane</keyword>
<dbReference type="GO" id="GO:0043190">
    <property type="term" value="C:ATP-binding cassette (ABC) transporter complex"/>
    <property type="evidence" value="ECO:0007669"/>
    <property type="project" value="InterPro"/>
</dbReference>
<evidence type="ECO:0000256" key="1">
    <source>
        <dbReference type="ARBA" id="ARBA00004236"/>
    </source>
</evidence>
<protein>
    <submittedName>
        <fullName evidence="8">Glycine betaine/proline transport system substrate-binding protein</fullName>
    </submittedName>
</protein>
<proteinExistence type="predicted"/>
<feature type="signal peptide" evidence="6">
    <location>
        <begin position="1"/>
        <end position="29"/>
    </location>
</feature>
<keyword evidence="3" id="KW-1003">Cell membrane</keyword>
<comment type="caution">
    <text evidence="8">The sequence shown here is derived from an EMBL/GenBank/DDBJ whole genome shotgun (WGS) entry which is preliminary data.</text>
</comment>
<dbReference type="Gene3D" id="3.10.105.10">
    <property type="entry name" value="Dipeptide-binding Protein, Domain 3"/>
    <property type="match status" value="2"/>
</dbReference>
<sequence length="307" mass="34109">MAVIKKITTLLIAVLLVSLLVVGCGSNQAQKSTEKTETAEKKVENKEITLGYVQWASAEASTYLMQEVLERAGYDVKLMTVQAGAMYQGVAKGDIDAMVCAWLPKTHKSYWEEYGDKLVDLGDNYKGAKIGLVVPKYVEIDSISQLKNNADKFNKRIVGIDPGAGIMQVTNNTAMGKYGLSDWKLVGSSGAAMTAKLKQAINQKEPVVVTGWTPHWKWFPFDLKFLKDPKGVYGKPDSIKTLGRPGIKEDYSKATKILQKYKLNNQQLGQLIKMAKDAKELEKAAAKYVDQNKELVNQWLPQDKQLN</sequence>
<dbReference type="GO" id="GO:0005275">
    <property type="term" value="F:amine transmembrane transporter activity"/>
    <property type="evidence" value="ECO:0007669"/>
    <property type="project" value="TreeGrafter"/>
</dbReference>
<evidence type="ECO:0000256" key="6">
    <source>
        <dbReference type="SAM" id="SignalP"/>
    </source>
</evidence>